<protein>
    <recommendedName>
        <fullName evidence="5">Ribosomal RNA large subunit methyltransferase H</fullName>
        <ecNumber evidence="5">2.1.1.177</ecNumber>
    </recommendedName>
    <alternativeName>
        <fullName evidence="5">23S rRNA (pseudouridine1915-N3)-methyltransferase</fullName>
    </alternativeName>
    <alternativeName>
        <fullName evidence="5">23S rRNA m3Psi1915 methyltransferase</fullName>
    </alternativeName>
    <alternativeName>
        <fullName evidence="5">rRNA (pseudouridine-N3-)-methyltransferase RlmH</fullName>
    </alternativeName>
</protein>
<dbReference type="EMBL" id="JBHRZO010000048">
    <property type="protein sequence ID" value="MFC3848272.1"/>
    <property type="molecule type" value="Genomic_DNA"/>
</dbReference>
<evidence type="ECO:0000256" key="2">
    <source>
        <dbReference type="ARBA" id="ARBA00022679"/>
    </source>
</evidence>
<dbReference type="InterPro" id="IPR003742">
    <property type="entry name" value="RlmH-like"/>
</dbReference>
<dbReference type="PIRSF" id="PIRSF004505">
    <property type="entry name" value="MT_bac"/>
    <property type="match status" value="1"/>
</dbReference>
<dbReference type="PANTHER" id="PTHR33603">
    <property type="entry name" value="METHYLTRANSFERASE"/>
    <property type="match status" value="1"/>
</dbReference>
<dbReference type="HAMAP" id="MF_00658">
    <property type="entry name" value="23SrRNA_methyltr_H"/>
    <property type="match status" value="1"/>
</dbReference>
<sequence>MTYYIYAIAKPNPKLTPLVVHYQRQCQQFGAKLSVLDINPKGVHTKQSYTKALQPYLRANTLALALHPMGNRYTSESFSQLLSGHARVHFFIAGAFGFAPEFLNQCTSLSLSALTFSHEIAKLVLCEQIFRALSLLNHHPYHK</sequence>
<keyword evidence="1 5" id="KW-0489">Methyltransferase</keyword>
<evidence type="ECO:0000256" key="5">
    <source>
        <dbReference type="HAMAP-Rule" id="MF_00658"/>
    </source>
</evidence>
<evidence type="ECO:0000313" key="7">
    <source>
        <dbReference type="Proteomes" id="UP001595783"/>
    </source>
</evidence>
<accession>A0ABV7ZLX0</accession>
<name>A0ABV7ZLX0_9HELI</name>
<keyword evidence="2 5" id="KW-0808">Transferase</keyword>
<dbReference type="Pfam" id="PF02590">
    <property type="entry name" value="SPOUT_MTase"/>
    <property type="match status" value="1"/>
</dbReference>
<comment type="subunit">
    <text evidence="5">Homodimer.</text>
</comment>
<dbReference type="InterPro" id="IPR029028">
    <property type="entry name" value="Alpha/beta_knot_MTases"/>
</dbReference>
<feature type="binding site" evidence="5">
    <location>
        <begin position="111"/>
        <end position="116"/>
    </location>
    <ligand>
        <name>S-adenosyl-L-methionine</name>
        <dbReference type="ChEBI" id="CHEBI:59789"/>
    </ligand>
</feature>
<comment type="function">
    <text evidence="5">Specifically methylates the pseudouridine at position 1915 (m3Psi1915) in 23S rRNA.</text>
</comment>
<dbReference type="RefSeq" id="WP_104751830.1">
    <property type="nucleotide sequence ID" value="NZ_FZMF01000008.1"/>
</dbReference>
<gene>
    <name evidence="5" type="primary">rlmH</name>
    <name evidence="6" type="ORF">ACFOPX_07070</name>
</gene>
<evidence type="ECO:0000313" key="6">
    <source>
        <dbReference type="EMBL" id="MFC3848272.1"/>
    </source>
</evidence>
<evidence type="ECO:0000256" key="3">
    <source>
        <dbReference type="ARBA" id="ARBA00022691"/>
    </source>
</evidence>
<keyword evidence="5" id="KW-0963">Cytoplasm</keyword>
<dbReference type="SUPFAM" id="SSF75217">
    <property type="entry name" value="alpha/beta knot"/>
    <property type="match status" value="1"/>
</dbReference>
<reference evidence="7" key="1">
    <citation type="journal article" date="2019" name="Int. J. Syst. Evol. Microbiol.">
        <title>The Global Catalogue of Microorganisms (GCM) 10K type strain sequencing project: providing services to taxonomists for standard genome sequencing and annotation.</title>
        <authorList>
            <consortium name="The Broad Institute Genomics Platform"/>
            <consortium name="The Broad Institute Genome Sequencing Center for Infectious Disease"/>
            <person name="Wu L."/>
            <person name="Ma J."/>
        </authorList>
    </citation>
    <scope>NUCLEOTIDE SEQUENCE [LARGE SCALE GENOMIC DNA]</scope>
    <source>
        <strain evidence="7">CCUG 53816</strain>
    </source>
</reference>
<feature type="binding site" evidence="5">
    <location>
        <position position="93"/>
    </location>
    <ligand>
        <name>S-adenosyl-L-methionine</name>
        <dbReference type="ChEBI" id="CHEBI:59789"/>
    </ligand>
</feature>
<dbReference type="InterPro" id="IPR029026">
    <property type="entry name" value="tRNA_m1G_MTases_N"/>
</dbReference>
<dbReference type="CDD" id="cd18081">
    <property type="entry name" value="RlmH-like"/>
    <property type="match status" value="1"/>
</dbReference>
<feature type="binding site" evidence="5">
    <location>
        <position position="66"/>
    </location>
    <ligand>
        <name>S-adenosyl-L-methionine</name>
        <dbReference type="ChEBI" id="CHEBI:59789"/>
    </ligand>
</feature>
<evidence type="ECO:0000256" key="1">
    <source>
        <dbReference type="ARBA" id="ARBA00022603"/>
    </source>
</evidence>
<proteinExistence type="inferred from homology"/>
<comment type="subcellular location">
    <subcellularLocation>
        <location evidence="5">Cytoplasm</location>
    </subcellularLocation>
</comment>
<dbReference type="Gene3D" id="3.40.1280.10">
    <property type="match status" value="1"/>
</dbReference>
<keyword evidence="5" id="KW-0698">rRNA processing</keyword>
<keyword evidence="7" id="KW-1185">Reference proteome</keyword>
<organism evidence="6 7">
    <name type="scientific">Helicobacter baculiformis</name>
    <dbReference type="NCBI Taxonomy" id="427351"/>
    <lineage>
        <taxon>Bacteria</taxon>
        <taxon>Pseudomonadati</taxon>
        <taxon>Campylobacterota</taxon>
        <taxon>Epsilonproteobacteria</taxon>
        <taxon>Campylobacterales</taxon>
        <taxon>Helicobacteraceae</taxon>
        <taxon>Helicobacter</taxon>
    </lineage>
</organism>
<evidence type="ECO:0000256" key="4">
    <source>
        <dbReference type="ARBA" id="ARBA00038303"/>
    </source>
</evidence>
<keyword evidence="3 5" id="KW-0949">S-adenosyl-L-methionine</keyword>
<dbReference type="Proteomes" id="UP001595783">
    <property type="component" value="Unassembled WGS sequence"/>
</dbReference>
<comment type="similarity">
    <text evidence="4 5">Belongs to the RNA methyltransferase RlmH family.</text>
</comment>
<comment type="caution">
    <text evidence="6">The sequence shown here is derived from an EMBL/GenBank/DDBJ whole genome shotgun (WGS) entry which is preliminary data.</text>
</comment>
<comment type="catalytic activity">
    <reaction evidence="5">
        <text>pseudouridine(1915) in 23S rRNA + S-adenosyl-L-methionine = N(3)-methylpseudouridine(1915) in 23S rRNA + S-adenosyl-L-homocysteine + H(+)</text>
        <dbReference type="Rhea" id="RHEA:42752"/>
        <dbReference type="Rhea" id="RHEA-COMP:10221"/>
        <dbReference type="Rhea" id="RHEA-COMP:10222"/>
        <dbReference type="ChEBI" id="CHEBI:15378"/>
        <dbReference type="ChEBI" id="CHEBI:57856"/>
        <dbReference type="ChEBI" id="CHEBI:59789"/>
        <dbReference type="ChEBI" id="CHEBI:65314"/>
        <dbReference type="ChEBI" id="CHEBI:74486"/>
        <dbReference type="EC" id="2.1.1.177"/>
    </reaction>
</comment>
<dbReference type="EC" id="2.1.1.177" evidence="5"/>
<dbReference type="PANTHER" id="PTHR33603:SF1">
    <property type="entry name" value="RIBOSOMAL RNA LARGE SUBUNIT METHYLTRANSFERASE H"/>
    <property type="match status" value="1"/>
</dbReference>